<accession>A0A1G9RR70</accession>
<dbReference type="SUPFAM" id="SSF47413">
    <property type="entry name" value="lambda repressor-like DNA-binding domains"/>
    <property type="match status" value="1"/>
</dbReference>
<dbReference type="EMBL" id="FNFO01000011">
    <property type="protein sequence ID" value="SDM25686.1"/>
    <property type="molecule type" value="Genomic_DNA"/>
</dbReference>
<gene>
    <name evidence="3" type="ORF">SAMN05421823_111239</name>
</gene>
<dbReference type="InterPro" id="IPR001387">
    <property type="entry name" value="Cro/C1-type_HTH"/>
</dbReference>
<organism evidence="3 4">
    <name type="scientific">Catalinimonas alkaloidigena</name>
    <dbReference type="NCBI Taxonomy" id="1075417"/>
    <lineage>
        <taxon>Bacteria</taxon>
        <taxon>Pseudomonadati</taxon>
        <taxon>Bacteroidota</taxon>
        <taxon>Cytophagia</taxon>
        <taxon>Cytophagales</taxon>
        <taxon>Catalimonadaceae</taxon>
        <taxon>Catalinimonas</taxon>
    </lineage>
</organism>
<dbReference type="CDD" id="cd00093">
    <property type="entry name" value="HTH_XRE"/>
    <property type="match status" value="1"/>
</dbReference>
<feature type="region of interest" description="Disordered" evidence="1">
    <location>
        <begin position="66"/>
        <end position="149"/>
    </location>
</feature>
<evidence type="ECO:0000313" key="3">
    <source>
        <dbReference type="EMBL" id="SDM25686.1"/>
    </source>
</evidence>
<evidence type="ECO:0000313" key="4">
    <source>
        <dbReference type="Proteomes" id="UP000198510"/>
    </source>
</evidence>
<name>A0A1G9RR70_9BACT</name>
<dbReference type="Gene3D" id="1.10.260.40">
    <property type="entry name" value="lambda repressor-like DNA-binding domains"/>
    <property type="match status" value="1"/>
</dbReference>
<feature type="domain" description="HTH cro/C1-type" evidence="2">
    <location>
        <begin position="8"/>
        <end position="62"/>
    </location>
</feature>
<dbReference type="STRING" id="1075417.SAMN05421823_111239"/>
<feature type="compositionally biased region" description="Pro residues" evidence="1">
    <location>
        <begin position="115"/>
        <end position="125"/>
    </location>
</feature>
<dbReference type="AlphaFoldDB" id="A0A1G9RR70"/>
<reference evidence="3 4" key="1">
    <citation type="submission" date="2016-10" db="EMBL/GenBank/DDBJ databases">
        <authorList>
            <person name="de Groot N.N."/>
        </authorList>
    </citation>
    <scope>NUCLEOTIDE SEQUENCE [LARGE SCALE GENOMIC DNA]</scope>
    <source>
        <strain evidence="3 4">DSM 25186</strain>
    </source>
</reference>
<dbReference type="GO" id="GO:0003677">
    <property type="term" value="F:DNA binding"/>
    <property type="evidence" value="ECO:0007669"/>
    <property type="project" value="InterPro"/>
</dbReference>
<dbReference type="Pfam" id="PF01381">
    <property type="entry name" value="HTH_3"/>
    <property type="match status" value="1"/>
</dbReference>
<dbReference type="Proteomes" id="UP000198510">
    <property type="component" value="Unassembled WGS sequence"/>
</dbReference>
<evidence type="ECO:0000259" key="2">
    <source>
        <dbReference type="PROSITE" id="PS50943"/>
    </source>
</evidence>
<dbReference type="SMART" id="SM00530">
    <property type="entry name" value="HTH_XRE"/>
    <property type="match status" value="1"/>
</dbReference>
<dbReference type="InterPro" id="IPR010982">
    <property type="entry name" value="Lambda_DNA-bd_dom_sf"/>
</dbReference>
<dbReference type="OrthoDB" id="3831186at2"/>
<protein>
    <submittedName>
        <fullName evidence="3">Helix-turn-helix</fullName>
    </submittedName>
</protein>
<sequence length="315" mass="34942">MSLLRANLRFLRKQHKLTQQKLADRIGIKRSLLGAYEEGRAEPREEYVARMAEVFGVDFVQLMTRDLTGGNPPPLPGSVPTRHHDDAHRSHHAAPVRNMPAPPKPSPTTYTAVKPAPPKPEPAAPTPRSDNGVAVASPKPAASGTNRYAEGREIRMLSVTVDAQQRQQIELVPQAQLRAYETQYADPAFLEGLPKMQLPSLEGGDVYRAFELDAVVVVGRYVRNWYSLQAKPYVLLTRGGRVHQAVLDNQIAETGCVQVGNEATPVESILEIWEPVRWISDRPPVSAEAGQPLSVAELTQLVRQLQADVERLKRR</sequence>
<dbReference type="RefSeq" id="WP_089686911.1">
    <property type="nucleotide sequence ID" value="NZ_FNFO01000011.1"/>
</dbReference>
<keyword evidence="4" id="KW-1185">Reference proteome</keyword>
<evidence type="ECO:0000256" key="1">
    <source>
        <dbReference type="SAM" id="MobiDB-lite"/>
    </source>
</evidence>
<dbReference type="PROSITE" id="PS50943">
    <property type="entry name" value="HTH_CROC1"/>
    <property type="match status" value="1"/>
</dbReference>
<proteinExistence type="predicted"/>